<dbReference type="InterPro" id="IPR050597">
    <property type="entry name" value="Cytochrome_c_Oxidase_Subunit"/>
</dbReference>
<dbReference type="Pfam" id="PF00034">
    <property type="entry name" value="Cytochrom_C"/>
    <property type="match status" value="1"/>
</dbReference>
<feature type="chain" id="PRO_5046077641" evidence="7">
    <location>
        <begin position="20"/>
        <end position="119"/>
    </location>
</feature>
<dbReference type="EMBL" id="JACDXW010000001">
    <property type="protein sequence ID" value="MCB5362302.1"/>
    <property type="molecule type" value="Genomic_DNA"/>
</dbReference>
<evidence type="ECO:0000256" key="3">
    <source>
        <dbReference type="ARBA" id="ARBA00022723"/>
    </source>
</evidence>
<evidence type="ECO:0000259" key="8">
    <source>
        <dbReference type="PROSITE" id="PS51007"/>
    </source>
</evidence>
<dbReference type="Gene3D" id="1.10.760.10">
    <property type="entry name" value="Cytochrome c-like domain"/>
    <property type="match status" value="1"/>
</dbReference>
<accession>A0ABS8C8G4</accession>
<name>A0ABS8C8G4_9BURK</name>
<keyword evidence="2 6" id="KW-0349">Heme</keyword>
<comment type="caution">
    <text evidence="9">The sequence shown here is derived from an EMBL/GenBank/DDBJ whole genome shotgun (WGS) entry which is preliminary data.</text>
</comment>
<evidence type="ECO:0000313" key="10">
    <source>
        <dbReference type="Proteomes" id="UP000776983"/>
    </source>
</evidence>
<dbReference type="PANTHER" id="PTHR33751:SF9">
    <property type="entry name" value="CYTOCHROME C4"/>
    <property type="match status" value="1"/>
</dbReference>
<reference evidence="9 10" key="1">
    <citation type="submission" date="2020-07" db="EMBL/GenBank/DDBJ databases">
        <title>Pusillimonas sp. nov., isolated from poultry manure in Taiwan.</title>
        <authorList>
            <person name="Lin S.-Y."/>
            <person name="Tang Y.-S."/>
            <person name="Young C.-C."/>
        </authorList>
    </citation>
    <scope>NUCLEOTIDE SEQUENCE [LARGE SCALE GENOMIC DNA]</scope>
    <source>
        <strain evidence="9 10">CC-YST705</strain>
    </source>
</reference>
<keyword evidence="10" id="KW-1185">Reference proteome</keyword>
<evidence type="ECO:0000256" key="4">
    <source>
        <dbReference type="ARBA" id="ARBA00022982"/>
    </source>
</evidence>
<gene>
    <name evidence="9" type="ORF">H0484_00810</name>
</gene>
<protein>
    <submittedName>
        <fullName evidence="9">Cytochrome c</fullName>
    </submittedName>
</protein>
<keyword evidence="7" id="KW-0732">Signal</keyword>
<dbReference type="PANTHER" id="PTHR33751">
    <property type="entry name" value="CBB3-TYPE CYTOCHROME C OXIDASE SUBUNIT FIXP"/>
    <property type="match status" value="1"/>
</dbReference>
<keyword evidence="5 6" id="KW-0408">Iron</keyword>
<dbReference type="SUPFAM" id="SSF46626">
    <property type="entry name" value="Cytochrome c"/>
    <property type="match status" value="1"/>
</dbReference>
<keyword evidence="3 6" id="KW-0479">Metal-binding</keyword>
<dbReference type="PROSITE" id="PS51007">
    <property type="entry name" value="CYTC"/>
    <property type="match status" value="1"/>
</dbReference>
<dbReference type="RefSeq" id="WP_226952535.1">
    <property type="nucleotide sequence ID" value="NZ_JACDXW010000001.1"/>
</dbReference>
<evidence type="ECO:0000256" key="6">
    <source>
        <dbReference type="PROSITE-ProRule" id="PRU00433"/>
    </source>
</evidence>
<evidence type="ECO:0000256" key="2">
    <source>
        <dbReference type="ARBA" id="ARBA00022617"/>
    </source>
</evidence>
<sequence length="119" mass="12421">MKKLTLAMAALVCSMLAPAGNAADLAAGKAAFEKYTCMTCHGEDAKTSILPSYPVLAGQHADYIAHSLRAYKRGQEGVSGANVRVNAVMGAMAQQLSDTDIANISAWLASLPSPLGVRR</sequence>
<evidence type="ECO:0000313" key="9">
    <source>
        <dbReference type="EMBL" id="MCB5362302.1"/>
    </source>
</evidence>
<evidence type="ECO:0000256" key="1">
    <source>
        <dbReference type="ARBA" id="ARBA00022448"/>
    </source>
</evidence>
<feature type="domain" description="Cytochrome c" evidence="8">
    <location>
        <begin position="23"/>
        <end position="112"/>
    </location>
</feature>
<dbReference type="InterPro" id="IPR009056">
    <property type="entry name" value="Cyt_c-like_dom"/>
</dbReference>
<proteinExistence type="predicted"/>
<keyword evidence="1" id="KW-0813">Transport</keyword>
<evidence type="ECO:0000256" key="5">
    <source>
        <dbReference type="ARBA" id="ARBA00023004"/>
    </source>
</evidence>
<feature type="signal peptide" evidence="7">
    <location>
        <begin position="1"/>
        <end position="19"/>
    </location>
</feature>
<dbReference type="InterPro" id="IPR036909">
    <property type="entry name" value="Cyt_c-like_dom_sf"/>
</dbReference>
<organism evidence="9 10">
    <name type="scientific">Mesopusillimonas faecipullorum</name>
    <dbReference type="NCBI Taxonomy" id="2755040"/>
    <lineage>
        <taxon>Bacteria</taxon>
        <taxon>Pseudomonadati</taxon>
        <taxon>Pseudomonadota</taxon>
        <taxon>Betaproteobacteria</taxon>
        <taxon>Burkholderiales</taxon>
        <taxon>Alcaligenaceae</taxon>
        <taxon>Mesopusillimonas</taxon>
    </lineage>
</organism>
<dbReference type="Proteomes" id="UP000776983">
    <property type="component" value="Unassembled WGS sequence"/>
</dbReference>
<keyword evidence="4" id="KW-0249">Electron transport</keyword>
<evidence type="ECO:0000256" key="7">
    <source>
        <dbReference type="SAM" id="SignalP"/>
    </source>
</evidence>